<organism evidence="1">
    <name type="scientific">marine sediment metagenome</name>
    <dbReference type="NCBI Taxonomy" id="412755"/>
    <lineage>
        <taxon>unclassified sequences</taxon>
        <taxon>metagenomes</taxon>
        <taxon>ecological metagenomes</taxon>
    </lineage>
</organism>
<protein>
    <submittedName>
        <fullName evidence="1">Uncharacterized protein</fullName>
    </submittedName>
</protein>
<gene>
    <name evidence="1" type="ORF">LCGC14_1808750</name>
</gene>
<accession>A0A0F9JM22</accession>
<reference evidence="1" key="1">
    <citation type="journal article" date="2015" name="Nature">
        <title>Complex archaea that bridge the gap between prokaryotes and eukaryotes.</title>
        <authorList>
            <person name="Spang A."/>
            <person name="Saw J.H."/>
            <person name="Jorgensen S.L."/>
            <person name="Zaremba-Niedzwiedzka K."/>
            <person name="Martijn J."/>
            <person name="Lind A.E."/>
            <person name="van Eijk R."/>
            <person name="Schleper C."/>
            <person name="Guy L."/>
            <person name="Ettema T.J."/>
        </authorList>
    </citation>
    <scope>NUCLEOTIDE SEQUENCE</scope>
</reference>
<sequence>MARVAAARSIPTKTASRLNPIAHRHRQFSASGYEDNLAEFIALFNENLFLITGATVNVKNDAVTLRAGVTGQICTIVDDGAGVEINLPLGGETKGTTTSLEVVL</sequence>
<name>A0A0F9JM22_9ZZZZ</name>
<dbReference type="AlphaFoldDB" id="A0A0F9JM22"/>
<proteinExistence type="predicted"/>
<dbReference type="EMBL" id="LAZR01017534">
    <property type="protein sequence ID" value="KKM00008.1"/>
    <property type="molecule type" value="Genomic_DNA"/>
</dbReference>
<evidence type="ECO:0000313" key="1">
    <source>
        <dbReference type="EMBL" id="KKM00008.1"/>
    </source>
</evidence>
<comment type="caution">
    <text evidence="1">The sequence shown here is derived from an EMBL/GenBank/DDBJ whole genome shotgun (WGS) entry which is preliminary data.</text>
</comment>